<proteinExistence type="predicted"/>
<name>G0IXD8_CYCMS</name>
<dbReference type="HOGENOM" id="CLU_679200_0_0_10"/>
<dbReference type="Proteomes" id="UP000001635">
    <property type="component" value="Chromosome"/>
</dbReference>
<dbReference type="OrthoDB" id="627514at2"/>
<reference evidence="2" key="1">
    <citation type="submission" date="2011-07" db="EMBL/GenBank/DDBJ databases">
        <title>The complete genome of Cyclobacterium marinum DSM 745.</title>
        <authorList>
            <person name="Lucas S."/>
            <person name="Han J."/>
            <person name="Lapidus A."/>
            <person name="Bruce D."/>
            <person name="Goodwin L."/>
            <person name="Pitluck S."/>
            <person name="Peters L."/>
            <person name="Kyrpides N."/>
            <person name="Mavromatis K."/>
            <person name="Ivanova N."/>
            <person name="Ovchinnikova G."/>
            <person name="Chertkov O."/>
            <person name="Detter J.C."/>
            <person name="Tapia R."/>
            <person name="Han C."/>
            <person name="Land M."/>
            <person name="Hauser L."/>
            <person name="Markowitz V."/>
            <person name="Cheng J.-F."/>
            <person name="Hugenholtz P."/>
            <person name="Woyke T."/>
            <person name="Wu D."/>
            <person name="Tindall B."/>
            <person name="Schuetze A."/>
            <person name="Brambilla E."/>
            <person name="Klenk H.-P."/>
            <person name="Eisen J.A."/>
        </authorList>
    </citation>
    <scope>NUCLEOTIDE SEQUENCE [LARGE SCALE GENOMIC DNA]</scope>
    <source>
        <strain evidence="2">ATCC 25205 / DSM 745 / LMG 13164 / NCIMB 1802</strain>
    </source>
</reference>
<evidence type="ECO:0000313" key="2">
    <source>
        <dbReference type="Proteomes" id="UP000001635"/>
    </source>
</evidence>
<dbReference type="KEGG" id="cmr:Cycma_2624"/>
<keyword evidence="2" id="KW-1185">Reference proteome</keyword>
<dbReference type="RefSeq" id="WP_014020655.1">
    <property type="nucleotide sequence ID" value="NC_015914.1"/>
</dbReference>
<accession>G0IXD8</accession>
<dbReference type="AlphaFoldDB" id="G0IXD8"/>
<sequence>MEDFLKIKKACDHNTALSVAILDRFLLSYATEKDKLGKEADQKLQAYRHITDRFGRQWYDMLKSQYIIHRLMKDGGLITKYLKHSTINNLEKEKLDWMAFQSANPWRFSFAEIKEQPEKDFYQMEDVFTGENYLLYSPSIKDIIDRDGDKELWFNLIGFNGSCWQTYGPLSGYASFSPDDIYFFATEVNPMIEDEGALMEDVQKNPVPYMMLFAGSTQQPVVHEGETLVMVISEEKASIPQVQEMEQAFNISYTGGVYRLGLHEWEASPHFAVAYYNEKEQTIQATALTEKGFEAIIDALNKFGLSMDKIADIYLRPSMQQTAQEILKKEIELMPLELLFEPDAEEASDQELKKLDELARLAVTAITSEREPNLEALAAEVGIDLESNRFVVEKIISDLKEKVKK</sequence>
<gene>
    <name evidence="1" type="ordered locus">Cycma_2624</name>
</gene>
<protein>
    <submittedName>
        <fullName evidence="1">Uncharacterized protein</fullName>
    </submittedName>
</protein>
<dbReference type="STRING" id="880070.Cycma_2624"/>
<dbReference type="EMBL" id="CP002955">
    <property type="protein sequence ID" value="AEL26363.1"/>
    <property type="molecule type" value="Genomic_DNA"/>
</dbReference>
<organism evidence="1 2">
    <name type="scientific">Cyclobacterium marinum (strain ATCC 25205 / DSM 745 / LMG 13164 / NCIMB 1802)</name>
    <name type="common">Flectobacillus marinus</name>
    <dbReference type="NCBI Taxonomy" id="880070"/>
    <lineage>
        <taxon>Bacteria</taxon>
        <taxon>Pseudomonadati</taxon>
        <taxon>Bacteroidota</taxon>
        <taxon>Cytophagia</taxon>
        <taxon>Cytophagales</taxon>
        <taxon>Cyclobacteriaceae</taxon>
        <taxon>Cyclobacterium</taxon>
    </lineage>
</organism>
<evidence type="ECO:0000313" key="1">
    <source>
        <dbReference type="EMBL" id="AEL26363.1"/>
    </source>
</evidence>